<dbReference type="EnsemblPlants" id="Pp3c18_15330V3.2">
    <property type="protein sequence ID" value="PAC:32981819.CDS.1"/>
    <property type="gene ID" value="Pp3c18_15330"/>
</dbReference>
<protein>
    <submittedName>
        <fullName evidence="1 2">Uncharacterized protein</fullName>
    </submittedName>
</protein>
<name>A0A2K1J175_PHYPA</name>
<evidence type="ECO:0000313" key="2">
    <source>
        <dbReference type="EnsemblPlants" id="PAC:32981818.CDS.1"/>
    </source>
</evidence>
<proteinExistence type="predicted"/>
<accession>A0A2K1J175</accession>
<dbReference type="Proteomes" id="UP000006727">
    <property type="component" value="Chromosome 18"/>
</dbReference>
<reference evidence="2" key="3">
    <citation type="submission" date="2020-12" db="UniProtKB">
        <authorList>
            <consortium name="EnsemblPlants"/>
        </authorList>
    </citation>
    <scope>IDENTIFICATION</scope>
</reference>
<evidence type="ECO:0000313" key="1">
    <source>
        <dbReference type="EMBL" id="PNR35277.1"/>
    </source>
</evidence>
<reference evidence="1 3" key="2">
    <citation type="journal article" date="2018" name="Plant J.">
        <title>The Physcomitrella patens chromosome-scale assembly reveals moss genome structure and evolution.</title>
        <authorList>
            <person name="Lang D."/>
            <person name="Ullrich K.K."/>
            <person name="Murat F."/>
            <person name="Fuchs J."/>
            <person name="Jenkins J."/>
            <person name="Haas F.B."/>
            <person name="Piednoel M."/>
            <person name="Gundlach H."/>
            <person name="Van Bel M."/>
            <person name="Meyberg R."/>
            <person name="Vives C."/>
            <person name="Morata J."/>
            <person name="Symeonidi A."/>
            <person name="Hiss M."/>
            <person name="Muchero W."/>
            <person name="Kamisugi Y."/>
            <person name="Saleh O."/>
            <person name="Blanc G."/>
            <person name="Decker E.L."/>
            <person name="van Gessel N."/>
            <person name="Grimwood J."/>
            <person name="Hayes R.D."/>
            <person name="Graham S.W."/>
            <person name="Gunter L.E."/>
            <person name="McDaniel S.F."/>
            <person name="Hoernstein S.N.W."/>
            <person name="Larsson A."/>
            <person name="Li F.W."/>
            <person name="Perroud P.F."/>
            <person name="Phillips J."/>
            <person name="Ranjan P."/>
            <person name="Rokshar D.S."/>
            <person name="Rothfels C.J."/>
            <person name="Schneider L."/>
            <person name="Shu S."/>
            <person name="Stevenson D.W."/>
            <person name="Thummler F."/>
            <person name="Tillich M."/>
            <person name="Villarreal Aguilar J.C."/>
            <person name="Widiez T."/>
            <person name="Wong G.K."/>
            <person name="Wymore A."/>
            <person name="Zhang Y."/>
            <person name="Zimmer A.D."/>
            <person name="Quatrano R.S."/>
            <person name="Mayer K.F.X."/>
            <person name="Goodstein D."/>
            <person name="Casacuberta J.M."/>
            <person name="Vandepoele K."/>
            <person name="Reski R."/>
            <person name="Cuming A.C."/>
            <person name="Tuskan G.A."/>
            <person name="Maumus F."/>
            <person name="Salse J."/>
            <person name="Schmutz J."/>
            <person name="Rensing S.A."/>
        </authorList>
    </citation>
    <scope>NUCLEOTIDE SEQUENCE [LARGE SCALE GENOMIC DNA]</scope>
    <source>
        <strain evidence="2 3">cv. Gransden 2004</strain>
    </source>
</reference>
<evidence type="ECO:0000313" key="3">
    <source>
        <dbReference type="Proteomes" id="UP000006727"/>
    </source>
</evidence>
<dbReference type="EnsemblPlants" id="Pp3c18_15330V3.1">
    <property type="protein sequence ID" value="PAC:32981818.CDS.1"/>
    <property type="gene ID" value="Pp3c18_15330"/>
</dbReference>
<dbReference type="Gramene" id="Pp3c18_15330V3.2">
    <property type="protein sequence ID" value="PAC:32981819.CDS.1"/>
    <property type="gene ID" value="Pp3c18_15330"/>
</dbReference>
<gene>
    <name evidence="1" type="ORF">PHYPA_023177</name>
</gene>
<sequence>MSTATVKQSGCVSPTQHLSKAPTKVYLHPLAKIINCNTYIYNKYNTINVMGVTLGADHIIFITNRRKPSSSSFGAQLCCPVASQAPPRRRQYTNPGVGCSSIGE</sequence>
<dbReference type="Gramene" id="Pp3c18_15330V3.1">
    <property type="protein sequence ID" value="PAC:32981818.CDS.1"/>
    <property type="gene ID" value="Pp3c18_15330"/>
</dbReference>
<organism evidence="1">
    <name type="scientific">Physcomitrium patens</name>
    <name type="common">Spreading-leaved earth moss</name>
    <name type="synonym">Physcomitrella patens</name>
    <dbReference type="NCBI Taxonomy" id="3218"/>
    <lineage>
        <taxon>Eukaryota</taxon>
        <taxon>Viridiplantae</taxon>
        <taxon>Streptophyta</taxon>
        <taxon>Embryophyta</taxon>
        <taxon>Bryophyta</taxon>
        <taxon>Bryophytina</taxon>
        <taxon>Bryopsida</taxon>
        <taxon>Funariidae</taxon>
        <taxon>Funariales</taxon>
        <taxon>Funariaceae</taxon>
        <taxon>Physcomitrium</taxon>
    </lineage>
</organism>
<dbReference type="AlphaFoldDB" id="A0A2K1J175"/>
<keyword evidence="3" id="KW-1185">Reference proteome</keyword>
<reference evidence="1 3" key="1">
    <citation type="journal article" date="2008" name="Science">
        <title>The Physcomitrella genome reveals evolutionary insights into the conquest of land by plants.</title>
        <authorList>
            <person name="Rensing S."/>
            <person name="Lang D."/>
            <person name="Zimmer A."/>
            <person name="Terry A."/>
            <person name="Salamov A."/>
            <person name="Shapiro H."/>
            <person name="Nishiyama T."/>
            <person name="Perroud P.-F."/>
            <person name="Lindquist E."/>
            <person name="Kamisugi Y."/>
            <person name="Tanahashi T."/>
            <person name="Sakakibara K."/>
            <person name="Fujita T."/>
            <person name="Oishi K."/>
            <person name="Shin-I T."/>
            <person name="Kuroki Y."/>
            <person name="Toyoda A."/>
            <person name="Suzuki Y."/>
            <person name="Hashimoto A."/>
            <person name="Yamaguchi K."/>
            <person name="Sugano A."/>
            <person name="Kohara Y."/>
            <person name="Fujiyama A."/>
            <person name="Anterola A."/>
            <person name="Aoki S."/>
            <person name="Ashton N."/>
            <person name="Barbazuk W.B."/>
            <person name="Barker E."/>
            <person name="Bennetzen J."/>
            <person name="Bezanilla M."/>
            <person name="Blankenship R."/>
            <person name="Cho S.H."/>
            <person name="Dutcher S."/>
            <person name="Estelle M."/>
            <person name="Fawcett J.A."/>
            <person name="Gundlach H."/>
            <person name="Hanada K."/>
            <person name="Heyl A."/>
            <person name="Hicks K.A."/>
            <person name="Hugh J."/>
            <person name="Lohr M."/>
            <person name="Mayer K."/>
            <person name="Melkozernov A."/>
            <person name="Murata T."/>
            <person name="Nelson D."/>
            <person name="Pils B."/>
            <person name="Prigge M."/>
            <person name="Reiss B."/>
            <person name="Renner T."/>
            <person name="Rombauts S."/>
            <person name="Rushton P."/>
            <person name="Sanderfoot A."/>
            <person name="Schween G."/>
            <person name="Shiu S.-H."/>
            <person name="Stueber K."/>
            <person name="Theodoulou F.L."/>
            <person name="Tu H."/>
            <person name="Van de Peer Y."/>
            <person name="Verrier P.J."/>
            <person name="Waters E."/>
            <person name="Wood A."/>
            <person name="Yang L."/>
            <person name="Cove D."/>
            <person name="Cuming A."/>
            <person name="Hasebe M."/>
            <person name="Lucas S."/>
            <person name="Mishler D.B."/>
            <person name="Reski R."/>
            <person name="Grigoriev I."/>
            <person name="Quatrano R.S."/>
            <person name="Boore J.L."/>
        </authorList>
    </citation>
    <scope>NUCLEOTIDE SEQUENCE [LARGE SCALE GENOMIC DNA]</scope>
    <source>
        <strain evidence="2 3">cv. Gransden 2004</strain>
    </source>
</reference>
<dbReference type="EMBL" id="ABEU02000018">
    <property type="protein sequence ID" value="PNR35277.1"/>
    <property type="molecule type" value="Genomic_DNA"/>
</dbReference>
<dbReference type="InParanoid" id="A0A2K1J175"/>